<dbReference type="RefSeq" id="WP_268757358.1">
    <property type="nucleotide sequence ID" value="NZ_CP113836.1"/>
</dbReference>
<dbReference type="Pfam" id="PF13561">
    <property type="entry name" value="adh_short_C2"/>
    <property type="match status" value="1"/>
</dbReference>
<reference evidence="4" key="1">
    <citation type="submission" date="2022-11" db="EMBL/GenBank/DDBJ databases">
        <authorList>
            <person name="Mo P."/>
        </authorList>
    </citation>
    <scope>NUCLEOTIDE SEQUENCE</scope>
    <source>
        <strain evidence="4">HUAS 11-8</strain>
    </source>
</reference>
<dbReference type="Proteomes" id="UP001163203">
    <property type="component" value="Chromosome"/>
</dbReference>
<dbReference type="PANTHER" id="PTHR43477">
    <property type="entry name" value="DIHYDROANTICAPSIN 7-DEHYDROGENASE"/>
    <property type="match status" value="1"/>
</dbReference>
<gene>
    <name evidence="4" type="ORF">ORV05_05455</name>
</gene>
<evidence type="ECO:0000256" key="2">
    <source>
        <dbReference type="ARBA" id="ARBA00023002"/>
    </source>
</evidence>
<organism evidence="4 5">
    <name type="scientific">Amycolatopsis cynarae</name>
    <dbReference type="NCBI Taxonomy" id="2995223"/>
    <lineage>
        <taxon>Bacteria</taxon>
        <taxon>Bacillati</taxon>
        <taxon>Actinomycetota</taxon>
        <taxon>Actinomycetes</taxon>
        <taxon>Pseudonocardiales</taxon>
        <taxon>Pseudonocardiaceae</taxon>
        <taxon>Amycolatopsis</taxon>
    </lineage>
</organism>
<keyword evidence="3" id="KW-0520">NAD</keyword>
<proteinExistence type="inferred from homology"/>
<accession>A0ABY7B4X4</accession>
<dbReference type="InterPro" id="IPR051122">
    <property type="entry name" value="SDR_DHRS6-like"/>
</dbReference>
<dbReference type="EMBL" id="CP113836">
    <property type="protein sequence ID" value="WAL67236.1"/>
    <property type="molecule type" value="Genomic_DNA"/>
</dbReference>
<comment type="similarity">
    <text evidence="1">Belongs to the short-chain dehydrogenases/reductases (SDR) family.</text>
</comment>
<sequence>MDLQLTGRTAVVTGASKGIGLAVARALAAEGATVFAAARGTCPVPGVTSVPVDLTGPGAGTLLAGHVGDADILVNNFGGVPGGSMAAGGFLELTDDDWQRTYEMNLFSTVRITRALLPGLLRRRGVVINISSIGARAAFKPVDYGTAKAALNNLTKALAEEFGDRGLRALTVSPGPTRTQNWGDPGGYAGQLAEEAGMGLDEFLAHVPARMGITTGRLTEPEETAALVAFLASPLSGNLTGADYLADGGVIKTV</sequence>
<name>A0ABY7B4X4_9PSEU</name>
<dbReference type="InterPro" id="IPR036291">
    <property type="entry name" value="NAD(P)-bd_dom_sf"/>
</dbReference>
<dbReference type="PRINTS" id="PR00081">
    <property type="entry name" value="GDHRDH"/>
</dbReference>
<dbReference type="InterPro" id="IPR002347">
    <property type="entry name" value="SDR_fam"/>
</dbReference>
<evidence type="ECO:0000313" key="4">
    <source>
        <dbReference type="EMBL" id="WAL67236.1"/>
    </source>
</evidence>
<dbReference type="SUPFAM" id="SSF51735">
    <property type="entry name" value="NAD(P)-binding Rossmann-fold domains"/>
    <property type="match status" value="1"/>
</dbReference>
<dbReference type="PRINTS" id="PR00080">
    <property type="entry name" value="SDRFAMILY"/>
</dbReference>
<evidence type="ECO:0000256" key="1">
    <source>
        <dbReference type="ARBA" id="ARBA00006484"/>
    </source>
</evidence>
<keyword evidence="2" id="KW-0560">Oxidoreductase</keyword>
<evidence type="ECO:0000256" key="3">
    <source>
        <dbReference type="ARBA" id="ARBA00023027"/>
    </source>
</evidence>
<protein>
    <submittedName>
        <fullName evidence="4">SDR family oxidoreductase</fullName>
    </submittedName>
</protein>
<keyword evidence="5" id="KW-1185">Reference proteome</keyword>
<dbReference type="Gene3D" id="3.40.50.720">
    <property type="entry name" value="NAD(P)-binding Rossmann-like Domain"/>
    <property type="match status" value="1"/>
</dbReference>
<dbReference type="PANTHER" id="PTHR43477:SF4">
    <property type="entry name" value="DEHYDROGENASE_REDUCTASE SDR FAMILY MEMBER 6"/>
    <property type="match status" value="1"/>
</dbReference>
<evidence type="ECO:0000313" key="5">
    <source>
        <dbReference type="Proteomes" id="UP001163203"/>
    </source>
</evidence>